<dbReference type="Gene3D" id="1.10.30.50">
    <property type="match status" value="1"/>
</dbReference>
<dbReference type="OrthoDB" id="5918473at2"/>
<dbReference type="Proteomes" id="UP000277579">
    <property type="component" value="Unassembled WGS sequence"/>
</dbReference>
<organism evidence="1 2">
    <name type="scientific">Flavobacterium endophyticum</name>
    <dbReference type="NCBI Taxonomy" id="1540163"/>
    <lineage>
        <taxon>Bacteria</taxon>
        <taxon>Pseudomonadati</taxon>
        <taxon>Bacteroidota</taxon>
        <taxon>Flavobacteriia</taxon>
        <taxon>Flavobacteriales</taxon>
        <taxon>Flavobacteriaceae</taxon>
        <taxon>Flavobacterium</taxon>
    </lineage>
</organism>
<dbReference type="AlphaFoldDB" id="A0A495MDD4"/>
<comment type="caution">
    <text evidence="1">The sequence shown here is derived from an EMBL/GenBank/DDBJ whole genome shotgun (WGS) entry which is preliminary data.</text>
</comment>
<accession>A0A495MDD4</accession>
<evidence type="ECO:0000313" key="2">
    <source>
        <dbReference type="Proteomes" id="UP000277579"/>
    </source>
</evidence>
<protein>
    <submittedName>
        <fullName evidence="1">Uncharacterized protein (TIGR02646 family)</fullName>
    </submittedName>
</protein>
<sequence length="206" mass="24559">MKFTEDDFKNIKKAIDEGGKIWENKILLSFKKKFKSYYRSISNDQCCYCKRDIKAEFKMVIDIEHILPKSEFVDLMFDVINLSVSCKRCNMNIKKEDYSFVKDSKLIKENHLDKDLYKIIHPNLDSYFDHLNYNVEIVNELKIVKYRVVGESEKGDFTYKYFKLFEFEIDLMNHAQGIVVRDELSELIDFDTAKEIKELLNKLKAK</sequence>
<evidence type="ECO:0000313" key="1">
    <source>
        <dbReference type="EMBL" id="RKS23360.1"/>
    </source>
</evidence>
<gene>
    <name evidence="1" type="ORF">CLV94_2268</name>
</gene>
<dbReference type="EMBL" id="RBLC01000002">
    <property type="protein sequence ID" value="RKS23360.1"/>
    <property type="molecule type" value="Genomic_DNA"/>
</dbReference>
<proteinExistence type="predicted"/>
<reference evidence="1 2" key="1">
    <citation type="submission" date="2018-10" db="EMBL/GenBank/DDBJ databases">
        <title>Genomic Encyclopedia of Archaeal and Bacterial Type Strains, Phase II (KMG-II): from individual species to whole genera.</title>
        <authorList>
            <person name="Goeker M."/>
        </authorList>
    </citation>
    <scope>NUCLEOTIDE SEQUENCE [LARGE SCALE GENOMIC DNA]</scope>
    <source>
        <strain evidence="1 2">DSM 29537</strain>
    </source>
</reference>
<dbReference type="RefSeq" id="WP_121376560.1">
    <property type="nucleotide sequence ID" value="NZ_RBLC01000002.1"/>
</dbReference>
<keyword evidence="2" id="KW-1185">Reference proteome</keyword>
<name>A0A495MDD4_9FLAO</name>